<dbReference type="InterPro" id="IPR011701">
    <property type="entry name" value="MFS"/>
</dbReference>
<feature type="transmembrane region" description="Helical" evidence="6">
    <location>
        <begin position="245"/>
        <end position="266"/>
    </location>
</feature>
<evidence type="ECO:0000256" key="2">
    <source>
        <dbReference type="ARBA" id="ARBA00022448"/>
    </source>
</evidence>
<dbReference type="GO" id="GO:0005886">
    <property type="term" value="C:plasma membrane"/>
    <property type="evidence" value="ECO:0007669"/>
    <property type="project" value="UniProtKB-SubCell"/>
</dbReference>
<feature type="transmembrane region" description="Helical" evidence="6">
    <location>
        <begin position="273"/>
        <end position="291"/>
    </location>
</feature>
<evidence type="ECO:0000256" key="3">
    <source>
        <dbReference type="ARBA" id="ARBA00022692"/>
    </source>
</evidence>
<dbReference type="SUPFAM" id="SSF103473">
    <property type="entry name" value="MFS general substrate transporter"/>
    <property type="match status" value="1"/>
</dbReference>
<dbReference type="STRING" id="930117.SAMN05216225_104812"/>
<dbReference type="InterPro" id="IPR036259">
    <property type="entry name" value="MFS_trans_sf"/>
</dbReference>
<keyword evidence="5 6" id="KW-0472">Membrane</keyword>
<dbReference type="PANTHER" id="PTHR23506">
    <property type="entry name" value="GH10249P"/>
    <property type="match status" value="1"/>
</dbReference>
<feature type="transmembrane region" description="Helical" evidence="6">
    <location>
        <begin position="97"/>
        <end position="121"/>
    </location>
</feature>
<evidence type="ECO:0000256" key="1">
    <source>
        <dbReference type="ARBA" id="ARBA00004651"/>
    </source>
</evidence>
<organism evidence="8 9">
    <name type="scientific">Ornithinibacillus halophilus</name>
    <dbReference type="NCBI Taxonomy" id="930117"/>
    <lineage>
        <taxon>Bacteria</taxon>
        <taxon>Bacillati</taxon>
        <taxon>Bacillota</taxon>
        <taxon>Bacilli</taxon>
        <taxon>Bacillales</taxon>
        <taxon>Bacillaceae</taxon>
        <taxon>Ornithinibacillus</taxon>
    </lineage>
</organism>
<dbReference type="EMBL" id="FQVW01000048">
    <property type="protein sequence ID" value="SHG65547.1"/>
    <property type="molecule type" value="Genomic_DNA"/>
</dbReference>
<protein>
    <submittedName>
        <fullName evidence="8">Predicted arabinose efflux permease, MFS family</fullName>
    </submittedName>
</protein>
<dbReference type="Gene3D" id="1.20.1250.20">
    <property type="entry name" value="MFS general substrate transporter like domains"/>
    <property type="match status" value="1"/>
</dbReference>
<dbReference type="Proteomes" id="UP000183988">
    <property type="component" value="Unassembled WGS sequence"/>
</dbReference>
<keyword evidence="9" id="KW-1185">Reference proteome</keyword>
<feature type="transmembrane region" description="Helical" evidence="6">
    <location>
        <begin position="331"/>
        <end position="350"/>
    </location>
</feature>
<feature type="transmembrane region" description="Helical" evidence="6">
    <location>
        <begin position="35"/>
        <end position="60"/>
    </location>
</feature>
<keyword evidence="2" id="KW-0813">Transport</keyword>
<feature type="transmembrane region" description="Helical" evidence="6">
    <location>
        <begin position="356"/>
        <end position="376"/>
    </location>
</feature>
<dbReference type="PANTHER" id="PTHR23506:SF23">
    <property type="entry name" value="GH10249P"/>
    <property type="match status" value="1"/>
</dbReference>
<dbReference type="PROSITE" id="PS50850">
    <property type="entry name" value="MFS"/>
    <property type="match status" value="1"/>
</dbReference>
<feature type="transmembrane region" description="Helical" evidence="6">
    <location>
        <begin position="133"/>
        <end position="151"/>
    </location>
</feature>
<evidence type="ECO:0000313" key="9">
    <source>
        <dbReference type="Proteomes" id="UP000183988"/>
    </source>
</evidence>
<feature type="transmembrane region" description="Helical" evidence="6">
    <location>
        <begin position="9"/>
        <end position="29"/>
    </location>
</feature>
<feature type="transmembrane region" description="Helical" evidence="6">
    <location>
        <begin position="72"/>
        <end position="91"/>
    </location>
</feature>
<dbReference type="RefSeq" id="WP_072891656.1">
    <property type="nucleotide sequence ID" value="NZ_FQVW01000048.1"/>
</dbReference>
<feature type="domain" description="Major facilitator superfamily (MFS) profile" evidence="7">
    <location>
        <begin position="1"/>
        <end position="381"/>
    </location>
</feature>
<feature type="transmembrane region" description="Helical" evidence="6">
    <location>
        <begin position="203"/>
        <end position="225"/>
    </location>
</feature>
<name>A0A1M5LKJ3_9BACI</name>
<evidence type="ECO:0000259" key="7">
    <source>
        <dbReference type="PROSITE" id="PS50850"/>
    </source>
</evidence>
<dbReference type="AlphaFoldDB" id="A0A1M5LKJ3"/>
<evidence type="ECO:0000256" key="6">
    <source>
        <dbReference type="SAM" id="Phobius"/>
    </source>
</evidence>
<gene>
    <name evidence="8" type="ORF">SAMN05216225_104812</name>
</gene>
<dbReference type="CDD" id="cd17325">
    <property type="entry name" value="MFS_MdtG_SLC18_like"/>
    <property type="match status" value="1"/>
</dbReference>
<proteinExistence type="predicted"/>
<evidence type="ECO:0000256" key="5">
    <source>
        <dbReference type="ARBA" id="ARBA00023136"/>
    </source>
</evidence>
<evidence type="ECO:0000256" key="4">
    <source>
        <dbReference type="ARBA" id="ARBA00022989"/>
    </source>
</evidence>
<feature type="transmembrane region" description="Helical" evidence="6">
    <location>
        <begin position="297"/>
        <end position="319"/>
    </location>
</feature>
<dbReference type="GO" id="GO:0022857">
    <property type="term" value="F:transmembrane transporter activity"/>
    <property type="evidence" value="ECO:0007669"/>
    <property type="project" value="InterPro"/>
</dbReference>
<comment type="subcellular location">
    <subcellularLocation>
        <location evidence="1">Cell membrane</location>
        <topology evidence="1">Multi-pass membrane protein</topology>
    </subcellularLocation>
</comment>
<accession>A0A1M5LKJ3</accession>
<evidence type="ECO:0000313" key="8">
    <source>
        <dbReference type="EMBL" id="SHG65547.1"/>
    </source>
</evidence>
<dbReference type="Pfam" id="PF07690">
    <property type="entry name" value="MFS_1"/>
    <property type="match status" value="1"/>
</dbReference>
<keyword evidence="4 6" id="KW-1133">Transmembrane helix</keyword>
<reference evidence="8 9" key="1">
    <citation type="submission" date="2016-11" db="EMBL/GenBank/DDBJ databases">
        <authorList>
            <person name="Jaros S."/>
            <person name="Januszkiewicz K."/>
            <person name="Wedrychowicz H."/>
        </authorList>
    </citation>
    <scope>NUCLEOTIDE SEQUENCE [LARGE SCALE GENOMIC DNA]</scope>
    <source>
        <strain evidence="8 9">IBRC-M 10683</strain>
    </source>
</reference>
<sequence>MKETTIEKMYIFIIIFFITLMMRIQVPIFTPYASILGASSVIIGIILSATSFTNLIGNLFAGPLVDRIGKKVFITVPVFISGGLFIAHGFASNSGQLLLLHALNGFALAFMIPAGFALLAGYAKNSHQQGKNIAINGILTTTSSVIGPIIGGILVENFGYETTYFLIGSGMMLTGLYATHFLKERAEIVRVSKGNQRVQSVSLLSVVTAPNQFIIYLAGFAVMYIHGVLIYEIPYLTVEQGYSTVTTGQLFGVMGIGTFFTLSLLFINRFNPLNRLMVGLFGMSLGLFVLLTSSLPLAVPIFIIGLFFGLIMPAMATAITDNVSKDVYGKAFAVMSAVYSLGIIASSFITGVVRHIISPYFIAFLVGMMILTIMGLGRREKVNAPIHKEKETRLIS</sequence>
<feature type="transmembrane region" description="Helical" evidence="6">
    <location>
        <begin position="163"/>
        <end position="182"/>
    </location>
</feature>
<keyword evidence="3 6" id="KW-0812">Transmembrane</keyword>
<dbReference type="InterPro" id="IPR050930">
    <property type="entry name" value="MFS_Vesicular_Transporter"/>
</dbReference>
<dbReference type="InterPro" id="IPR020846">
    <property type="entry name" value="MFS_dom"/>
</dbReference>